<evidence type="ECO:0000313" key="3">
    <source>
        <dbReference type="Proteomes" id="UP001432027"/>
    </source>
</evidence>
<keyword evidence="1" id="KW-0732">Signal</keyword>
<feature type="signal peptide" evidence="1">
    <location>
        <begin position="1"/>
        <end position="20"/>
    </location>
</feature>
<feature type="non-terminal residue" evidence="2">
    <location>
        <position position="104"/>
    </location>
</feature>
<keyword evidence="3" id="KW-1185">Reference proteome</keyword>
<dbReference type="EMBL" id="BTSX01000002">
    <property type="protein sequence ID" value="GMS83681.1"/>
    <property type="molecule type" value="Genomic_DNA"/>
</dbReference>
<reference evidence="2" key="1">
    <citation type="submission" date="2023-10" db="EMBL/GenBank/DDBJ databases">
        <title>Genome assembly of Pristionchus species.</title>
        <authorList>
            <person name="Yoshida K."/>
            <person name="Sommer R.J."/>
        </authorList>
    </citation>
    <scope>NUCLEOTIDE SEQUENCE</scope>
    <source>
        <strain evidence="2">RS0144</strain>
    </source>
</reference>
<dbReference type="AlphaFoldDB" id="A0AAV5SK21"/>
<feature type="non-terminal residue" evidence="2">
    <location>
        <position position="1"/>
    </location>
</feature>
<evidence type="ECO:0000313" key="2">
    <source>
        <dbReference type="EMBL" id="GMS83681.1"/>
    </source>
</evidence>
<feature type="chain" id="PRO_5043741898" evidence="1">
    <location>
        <begin position="21"/>
        <end position="104"/>
    </location>
</feature>
<evidence type="ECO:0000256" key="1">
    <source>
        <dbReference type="SAM" id="SignalP"/>
    </source>
</evidence>
<sequence length="104" mass="11806">QNFTIMRFILLLTTISIVFTLQFNNVSARSYSKPSRSSSFKPVSQGALLYRTQQLDPELMRRSSPEDVLNQYVKQNQEREALLNQLTAGGSIDIIHLTSGSRSR</sequence>
<dbReference type="Proteomes" id="UP001432027">
    <property type="component" value="Unassembled WGS sequence"/>
</dbReference>
<protein>
    <submittedName>
        <fullName evidence="2">Uncharacterized protein</fullName>
    </submittedName>
</protein>
<comment type="caution">
    <text evidence="2">The sequence shown here is derived from an EMBL/GenBank/DDBJ whole genome shotgun (WGS) entry which is preliminary data.</text>
</comment>
<name>A0AAV5SK21_9BILA</name>
<proteinExistence type="predicted"/>
<gene>
    <name evidence="2" type="ORF">PENTCL1PPCAC_5856</name>
</gene>
<accession>A0AAV5SK21</accession>
<organism evidence="2 3">
    <name type="scientific">Pristionchus entomophagus</name>
    <dbReference type="NCBI Taxonomy" id="358040"/>
    <lineage>
        <taxon>Eukaryota</taxon>
        <taxon>Metazoa</taxon>
        <taxon>Ecdysozoa</taxon>
        <taxon>Nematoda</taxon>
        <taxon>Chromadorea</taxon>
        <taxon>Rhabditida</taxon>
        <taxon>Rhabditina</taxon>
        <taxon>Diplogasteromorpha</taxon>
        <taxon>Diplogasteroidea</taxon>
        <taxon>Neodiplogasteridae</taxon>
        <taxon>Pristionchus</taxon>
    </lineage>
</organism>